<keyword evidence="8" id="KW-0812">Transmembrane</keyword>
<evidence type="ECO:0000256" key="4">
    <source>
        <dbReference type="ARBA" id="ARBA00019232"/>
    </source>
</evidence>
<dbReference type="PROSITE" id="PS00760">
    <property type="entry name" value="SPASE_I_2"/>
    <property type="match status" value="1"/>
</dbReference>
<keyword evidence="12" id="KW-1185">Reference proteome</keyword>
<dbReference type="Gene3D" id="2.10.109.10">
    <property type="entry name" value="Umud Fragment, subunit A"/>
    <property type="match status" value="1"/>
</dbReference>
<dbReference type="GO" id="GO:0006465">
    <property type="term" value="P:signal peptide processing"/>
    <property type="evidence" value="ECO:0007669"/>
    <property type="project" value="InterPro"/>
</dbReference>
<comment type="catalytic activity">
    <reaction evidence="1 8">
        <text>Cleavage of hydrophobic, N-terminal signal or leader sequences from secreted and periplasmic proteins.</text>
        <dbReference type="EC" id="3.4.21.89"/>
    </reaction>
</comment>
<dbReference type="GO" id="GO:0009003">
    <property type="term" value="F:signal peptidase activity"/>
    <property type="evidence" value="ECO:0007669"/>
    <property type="project" value="UniProtKB-EC"/>
</dbReference>
<dbReference type="SUPFAM" id="SSF51306">
    <property type="entry name" value="LexA/Signal peptidase"/>
    <property type="match status" value="1"/>
</dbReference>
<comment type="subcellular location">
    <subcellularLocation>
        <location evidence="9">Membrane</location>
        <topology evidence="9">Multi-pass membrane protein</topology>
    </subcellularLocation>
</comment>
<proteinExistence type="inferred from homology"/>
<evidence type="ECO:0000256" key="5">
    <source>
        <dbReference type="ARBA" id="ARBA00022670"/>
    </source>
</evidence>
<feature type="domain" description="Peptidase S26" evidence="10">
    <location>
        <begin position="58"/>
        <end position="261"/>
    </location>
</feature>
<evidence type="ECO:0000313" key="12">
    <source>
        <dbReference type="Proteomes" id="UP000502699"/>
    </source>
</evidence>
<dbReference type="CDD" id="cd06530">
    <property type="entry name" value="S26_SPase_I"/>
    <property type="match status" value="1"/>
</dbReference>
<feature type="active site" evidence="7">
    <location>
        <position position="88"/>
    </location>
</feature>
<reference evidence="12" key="1">
    <citation type="submission" date="2020-01" db="EMBL/GenBank/DDBJ databases">
        <title>Caldichromatium gen. nov., sp. nov., a thermophilic purple sulfur bacterium member of the family Chromatiaceae isolated from Nakabusa hot spring, Japan.</title>
        <authorList>
            <person name="Saini M.K."/>
            <person name="Hanada S."/>
            <person name="Tank M."/>
        </authorList>
    </citation>
    <scope>NUCLEOTIDE SEQUENCE [LARGE SCALE GENOMIC DNA]</scope>
    <source>
        <strain evidence="12">No.7</strain>
    </source>
</reference>
<dbReference type="InterPro" id="IPR019756">
    <property type="entry name" value="Pept_S26A_signal_pept_1_Ser-AS"/>
</dbReference>
<evidence type="ECO:0000256" key="2">
    <source>
        <dbReference type="ARBA" id="ARBA00009370"/>
    </source>
</evidence>
<keyword evidence="6 8" id="KW-0378">Hydrolase</keyword>
<dbReference type="PROSITE" id="PS00501">
    <property type="entry name" value="SPASE_I_1"/>
    <property type="match status" value="1"/>
</dbReference>
<evidence type="ECO:0000256" key="3">
    <source>
        <dbReference type="ARBA" id="ARBA00013208"/>
    </source>
</evidence>
<feature type="active site" evidence="7">
    <location>
        <position position="143"/>
    </location>
</feature>
<evidence type="ECO:0000256" key="1">
    <source>
        <dbReference type="ARBA" id="ARBA00000677"/>
    </source>
</evidence>
<dbReference type="RefSeq" id="WP_166269886.1">
    <property type="nucleotide sequence ID" value="NZ_CP048029.1"/>
</dbReference>
<protein>
    <recommendedName>
        <fullName evidence="4 8">Signal peptidase I</fullName>
        <ecNumber evidence="3 8">3.4.21.89</ecNumber>
    </recommendedName>
</protein>
<dbReference type="AlphaFoldDB" id="A0A6G7VAL2"/>
<sequence length="283" mass="31069">MTFDFPAFLVLASAVTGGIWLIDVLLFAPRRRAAVAAASQGTAVPATGAALGKEPVIVEYARSFFPVIFAVLVLRSFLVEPFRIPSNSMMPTLLTGDFILVNKFAYGLRLPVLNVKFLDIGEPQRGDVVVFKFPLDPRTDYIKRIVGVPGDLIDYHQKTLYINGEAIAQEPVGTYIGVGSGREMTGAHEAIEHLGGVDHAILTRPNAPNLPFGCQVLALGPVKVPEGHYFVMGDNRDNSNDSRCWGFVPEDKLVGKAFAIWMHWDGRREGLPIAWSRLWTGIH</sequence>
<accession>A0A6G7VAL2</accession>
<dbReference type="InterPro" id="IPR019758">
    <property type="entry name" value="Pept_S26A_signal_pept_1_CS"/>
</dbReference>
<evidence type="ECO:0000256" key="7">
    <source>
        <dbReference type="PIRSR" id="PIRSR600223-1"/>
    </source>
</evidence>
<dbReference type="PRINTS" id="PR00727">
    <property type="entry name" value="LEADERPTASE"/>
</dbReference>
<feature type="transmembrane region" description="Helical" evidence="8">
    <location>
        <begin position="63"/>
        <end position="82"/>
    </location>
</feature>
<keyword evidence="5 8" id="KW-0645">Protease</keyword>
<dbReference type="InterPro" id="IPR019533">
    <property type="entry name" value="Peptidase_S26"/>
</dbReference>
<dbReference type="EMBL" id="CP048029">
    <property type="protein sequence ID" value="QIK37113.1"/>
    <property type="molecule type" value="Genomic_DNA"/>
</dbReference>
<keyword evidence="8" id="KW-1133">Transmembrane helix</keyword>
<dbReference type="KEGG" id="cjap:GWK36_02845"/>
<gene>
    <name evidence="11" type="primary">lepB</name>
    <name evidence="11" type="ORF">GWK36_02845</name>
</gene>
<keyword evidence="8" id="KW-0472">Membrane</keyword>
<dbReference type="GO" id="GO:0004252">
    <property type="term" value="F:serine-type endopeptidase activity"/>
    <property type="evidence" value="ECO:0007669"/>
    <property type="project" value="InterPro"/>
</dbReference>
<evidence type="ECO:0000256" key="9">
    <source>
        <dbReference type="RuleBase" id="RU362042"/>
    </source>
</evidence>
<dbReference type="PANTHER" id="PTHR43390:SF1">
    <property type="entry name" value="CHLOROPLAST PROCESSING PEPTIDASE"/>
    <property type="match status" value="1"/>
</dbReference>
<evidence type="ECO:0000256" key="6">
    <source>
        <dbReference type="ARBA" id="ARBA00022801"/>
    </source>
</evidence>
<dbReference type="EC" id="3.4.21.89" evidence="3 8"/>
<dbReference type="GO" id="GO:0016020">
    <property type="term" value="C:membrane"/>
    <property type="evidence" value="ECO:0007669"/>
    <property type="project" value="UniProtKB-SubCell"/>
</dbReference>
<evidence type="ECO:0000313" key="11">
    <source>
        <dbReference type="EMBL" id="QIK37113.1"/>
    </source>
</evidence>
<feature type="transmembrane region" description="Helical" evidence="8">
    <location>
        <begin position="6"/>
        <end position="26"/>
    </location>
</feature>
<dbReference type="NCBIfam" id="TIGR02227">
    <property type="entry name" value="sigpep_I_bact"/>
    <property type="match status" value="1"/>
</dbReference>
<dbReference type="InterPro" id="IPR000223">
    <property type="entry name" value="Pept_S26A_signal_pept_1"/>
</dbReference>
<evidence type="ECO:0000256" key="8">
    <source>
        <dbReference type="RuleBase" id="RU003993"/>
    </source>
</evidence>
<dbReference type="PANTHER" id="PTHR43390">
    <property type="entry name" value="SIGNAL PEPTIDASE I"/>
    <property type="match status" value="1"/>
</dbReference>
<comment type="similarity">
    <text evidence="2 9">Belongs to the peptidase S26 family.</text>
</comment>
<dbReference type="Pfam" id="PF10502">
    <property type="entry name" value="Peptidase_S26"/>
    <property type="match status" value="1"/>
</dbReference>
<name>A0A6G7VAL2_9GAMM</name>
<dbReference type="Proteomes" id="UP000502699">
    <property type="component" value="Chromosome"/>
</dbReference>
<evidence type="ECO:0000259" key="10">
    <source>
        <dbReference type="Pfam" id="PF10502"/>
    </source>
</evidence>
<dbReference type="InterPro" id="IPR036286">
    <property type="entry name" value="LexA/Signal_pep-like_sf"/>
</dbReference>
<dbReference type="InterPro" id="IPR019757">
    <property type="entry name" value="Pept_S26A_signal_pept_1_Lys-AS"/>
</dbReference>
<organism evidence="11 12">
    <name type="scientific">Caldichromatium japonicum</name>
    <dbReference type="NCBI Taxonomy" id="2699430"/>
    <lineage>
        <taxon>Bacteria</taxon>
        <taxon>Pseudomonadati</taxon>
        <taxon>Pseudomonadota</taxon>
        <taxon>Gammaproteobacteria</taxon>
        <taxon>Chromatiales</taxon>
        <taxon>Chromatiaceae</taxon>
        <taxon>Caldichromatium</taxon>
    </lineage>
</organism>
<dbReference type="PROSITE" id="PS00761">
    <property type="entry name" value="SPASE_I_3"/>
    <property type="match status" value="1"/>
</dbReference>